<evidence type="ECO:0000256" key="4">
    <source>
        <dbReference type="ARBA" id="ARBA00022475"/>
    </source>
</evidence>
<feature type="transmembrane region" description="Helical" evidence="10">
    <location>
        <begin position="22"/>
        <end position="44"/>
    </location>
</feature>
<keyword evidence="4 10" id="KW-1003">Cell membrane</keyword>
<dbReference type="PANTHER" id="PTHR35091">
    <property type="entry name" value="FLAGELLAR PROTEIN FLIL"/>
    <property type="match status" value="1"/>
</dbReference>
<keyword evidence="8 10" id="KW-1133">Transmembrane helix</keyword>
<dbReference type="RefSeq" id="WP_424605354.1">
    <property type="nucleotide sequence ID" value="NZ_JBNAVA010000003.1"/>
</dbReference>
<keyword evidence="5 10" id="KW-0145">Chemotaxis</keyword>
<dbReference type="PANTHER" id="PTHR35091:SF2">
    <property type="entry name" value="FLAGELLAR PROTEIN FLIL"/>
    <property type="match status" value="1"/>
</dbReference>
<dbReference type="GO" id="GO:0009425">
    <property type="term" value="C:bacterial-type flagellum basal body"/>
    <property type="evidence" value="ECO:0007669"/>
    <property type="project" value="InterPro"/>
</dbReference>
<protein>
    <recommendedName>
        <fullName evidence="10">Flagellar protein FliL</fullName>
    </recommendedName>
</protein>
<dbReference type="GO" id="GO:0071978">
    <property type="term" value="P:bacterial-type flagellum-dependent swarming motility"/>
    <property type="evidence" value="ECO:0007669"/>
    <property type="project" value="TreeGrafter"/>
</dbReference>
<evidence type="ECO:0000256" key="7">
    <source>
        <dbReference type="ARBA" id="ARBA00022779"/>
    </source>
</evidence>
<dbReference type="InterPro" id="IPR005503">
    <property type="entry name" value="FliL"/>
</dbReference>
<dbReference type="EMBL" id="PNIN01000055">
    <property type="protein sequence ID" value="PMP70310.1"/>
    <property type="molecule type" value="Genomic_DNA"/>
</dbReference>
<evidence type="ECO:0000313" key="11">
    <source>
        <dbReference type="EMBL" id="PMP70310.1"/>
    </source>
</evidence>
<evidence type="ECO:0000256" key="9">
    <source>
        <dbReference type="ARBA" id="ARBA00023136"/>
    </source>
</evidence>
<comment type="caution">
    <text evidence="11">The sequence shown here is derived from an EMBL/GenBank/DDBJ whole genome shotgun (WGS) entry which is preliminary data.</text>
</comment>
<dbReference type="Pfam" id="PF03748">
    <property type="entry name" value="FliL"/>
    <property type="match status" value="1"/>
</dbReference>
<keyword evidence="11" id="KW-0966">Cell projection</keyword>
<gene>
    <name evidence="11" type="ORF">C0187_05660</name>
</gene>
<evidence type="ECO:0000256" key="3">
    <source>
        <dbReference type="ARBA" id="ARBA00008281"/>
    </source>
</evidence>
<comment type="subcellular location">
    <subcellularLocation>
        <location evidence="2">Cell membrane</location>
        <topology evidence="2">Single-pass membrane protein</topology>
    </subcellularLocation>
</comment>
<evidence type="ECO:0000256" key="10">
    <source>
        <dbReference type="RuleBase" id="RU364125"/>
    </source>
</evidence>
<dbReference type="Proteomes" id="UP000242881">
    <property type="component" value="Unassembled WGS sequence"/>
</dbReference>
<evidence type="ECO:0000256" key="1">
    <source>
        <dbReference type="ARBA" id="ARBA00002254"/>
    </source>
</evidence>
<accession>A0A2J6WIW5</accession>
<evidence type="ECO:0000256" key="2">
    <source>
        <dbReference type="ARBA" id="ARBA00004162"/>
    </source>
</evidence>
<reference evidence="11 12" key="1">
    <citation type="submission" date="2018-01" db="EMBL/GenBank/DDBJ databases">
        <title>Metagenomic assembled genomes from two thermal pools in the Uzon Caldera, Kamchatka, Russia.</title>
        <authorList>
            <person name="Wilkins L."/>
            <person name="Ettinger C."/>
        </authorList>
    </citation>
    <scope>NUCLEOTIDE SEQUENCE [LARGE SCALE GENOMIC DNA]</scope>
    <source>
        <strain evidence="11">ZAV-05</strain>
    </source>
</reference>
<evidence type="ECO:0000313" key="12">
    <source>
        <dbReference type="Proteomes" id="UP000242881"/>
    </source>
</evidence>
<evidence type="ECO:0000256" key="6">
    <source>
        <dbReference type="ARBA" id="ARBA00022692"/>
    </source>
</evidence>
<evidence type="ECO:0000256" key="5">
    <source>
        <dbReference type="ARBA" id="ARBA00022500"/>
    </source>
</evidence>
<name>A0A2J6WIW5_9BACT</name>
<comment type="similarity">
    <text evidence="3 10">Belongs to the FliL family.</text>
</comment>
<sequence length="178" mass="19416">MAEEKEGKAEEGGGKKKSPLKLIIILVVVLVLLVGGGLAAYLFLFKSKPAEHNAAATEEKAPAKGEKAKQDKKSGEKAKTVVYSMGAIIVNLADQGVQRYLKVQIAVELDNPKLEEEVKKREPQIKDIIISVLSSKTVADVNTPQGKIAIKQEIIKRSNMVLTEGEITDLFFSEFIVQ</sequence>
<organism evidence="11 12">
    <name type="scientific">Calditerrivibrio nitroreducens</name>
    <dbReference type="NCBI Taxonomy" id="477976"/>
    <lineage>
        <taxon>Bacteria</taxon>
        <taxon>Pseudomonadati</taxon>
        <taxon>Deferribacterota</taxon>
        <taxon>Deferribacteres</taxon>
        <taxon>Deferribacterales</taxon>
        <taxon>Calditerrivibrionaceae</taxon>
    </lineage>
</organism>
<dbReference type="AlphaFoldDB" id="A0A2J6WIW5"/>
<keyword evidence="6 10" id="KW-0812">Transmembrane</keyword>
<comment type="function">
    <text evidence="1 10">Controls the rotational direction of flagella during chemotaxis.</text>
</comment>
<keyword evidence="7 10" id="KW-0283">Flagellar rotation</keyword>
<keyword evidence="9 10" id="KW-0472">Membrane</keyword>
<dbReference type="GO" id="GO:0005886">
    <property type="term" value="C:plasma membrane"/>
    <property type="evidence" value="ECO:0007669"/>
    <property type="project" value="UniProtKB-SubCell"/>
</dbReference>
<dbReference type="GO" id="GO:0006935">
    <property type="term" value="P:chemotaxis"/>
    <property type="evidence" value="ECO:0007669"/>
    <property type="project" value="UniProtKB-KW"/>
</dbReference>
<evidence type="ECO:0000256" key="8">
    <source>
        <dbReference type="ARBA" id="ARBA00022989"/>
    </source>
</evidence>
<keyword evidence="11" id="KW-0282">Flagellum</keyword>
<proteinExistence type="inferred from homology"/>
<keyword evidence="11" id="KW-0969">Cilium</keyword>